<accession>A0AAV6Y2K5</accession>
<dbReference type="InterPro" id="IPR001841">
    <property type="entry name" value="Znf_RING"/>
</dbReference>
<evidence type="ECO:0000256" key="5">
    <source>
        <dbReference type="ARBA" id="ARBA00022771"/>
    </source>
</evidence>
<evidence type="ECO:0000256" key="9">
    <source>
        <dbReference type="SAM" id="MobiDB-lite"/>
    </source>
</evidence>
<evidence type="ECO:0000259" key="10">
    <source>
        <dbReference type="PROSITE" id="PS50089"/>
    </source>
</evidence>
<sequence length="395" mass="43114">MPVVVAADSSVGRSSRKARNAGQSDREIDPNSSRLKPTTTTTISSILFSSSSSSPTTNDTAAAANDRIKKKTKKKNNFTSATFGGLGCTASSQVSVPAAIRSSATWETKKLKKKRLLLLLNNNNNNNNKTKKNNNDTASSAVSNPSSSSLSLALSSSCVGVPDVWCAPGIGAAIDVAAAAASASVDSVVSRRPPPARGKLDGVDHHIILPHSDQRPYTVRRMVTSEDIPFLESDTALGMHRLRSDVYGSRHRHVRHGFREGLAEIVMLQRGRSDGIDRYRDLRLDVDNMSYEELVELGERIGYVSTGLREDEIACCLRTTKLAMWDDFSSHFVSEKERKCSICQEEYEADDEMGKLKCGHFYHIDCIKQWLGHKNICPICKTAAALPLKPNLSSS</sequence>
<protein>
    <recommendedName>
        <fullName evidence="2">RING-type E3 ubiquitin transferase</fullName>
        <ecNumber evidence="2">2.3.2.27</ecNumber>
    </recommendedName>
</protein>
<keyword evidence="7" id="KW-0862">Zinc</keyword>
<keyword evidence="6" id="KW-0833">Ubl conjugation pathway</keyword>
<evidence type="ECO:0000256" key="8">
    <source>
        <dbReference type="PROSITE-ProRule" id="PRU00175"/>
    </source>
</evidence>
<keyword evidence="12" id="KW-1185">Reference proteome</keyword>
<keyword evidence="3" id="KW-0808">Transferase</keyword>
<reference evidence="11" key="1">
    <citation type="submission" date="2019-10" db="EMBL/GenBank/DDBJ databases">
        <authorList>
            <person name="Zhang R."/>
            <person name="Pan Y."/>
            <person name="Wang J."/>
            <person name="Ma R."/>
            <person name="Yu S."/>
        </authorList>
    </citation>
    <scope>NUCLEOTIDE SEQUENCE</scope>
    <source>
        <strain evidence="11">LA-IB0</strain>
        <tissue evidence="11">Leaf</tissue>
    </source>
</reference>
<keyword evidence="5 8" id="KW-0863">Zinc-finger</keyword>
<dbReference type="InterPro" id="IPR013083">
    <property type="entry name" value="Znf_RING/FYVE/PHD"/>
</dbReference>
<gene>
    <name evidence="11" type="ORF">BUALT_Bualt02G0079000</name>
</gene>
<feature type="domain" description="RING-type" evidence="10">
    <location>
        <begin position="340"/>
        <end position="381"/>
    </location>
</feature>
<evidence type="ECO:0000313" key="12">
    <source>
        <dbReference type="Proteomes" id="UP000826271"/>
    </source>
</evidence>
<dbReference type="InterPro" id="IPR045191">
    <property type="entry name" value="MBR1/2-like"/>
</dbReference>
<dbReference type="SMART" id="SM00184">
    <property type="entry name" value="RING"/>
    <property type="match status" value="1"/>
</dbReference>
<evidence type="ECO:0000256" key="6">
    <source>
        <dbReference type="ARBA" id="ARBA00022786"/>
    </source>
</evidence>
<dbReference type="EC" id="2.3.2.27" evidence="2"/>
<dbReference type="PANTHER" id="PTHR22937:SF122">
    <property type="entry name" value="RING-TYPE E3 UBIQUITIN TRANSFERASE"/>
    <property type="match status" value="1"/>
</dbReference>
<evidence type="ECO:0000313" key="11">
    <source>
        <dbReference type="EMBL" id="KAG8387995.1"/>
    </source>
</evidence>
<evidence type="ECO:0000256" key="1">
    <source>
        <dbReference type="ARBA" id="ARBA00000900"/>
    </source>
</evidence>
<dbReference type="AlphaFoldDB" id="A0AAV6Y2K5"/>
<proteinExistence type="predicted"/>
<dbReference type="Gene3D" id="3.30.40.10">
    <property type="entry name" value="Zinc/RING finger domain, C3HC4 (zinc finger)"/>
    <property type="match status" value="1"/>
</dbReference>
<dbReference type="PANTHER" id="PTHR22937">
    <property type="entry name" value="E3 UBIQUITIN-PROTEIN LIGASE RNF165"/>
    <property type="match status" value="1"/>
</dbReference>
<comment type="caution">
    <text evidence="11">The sequence shown here is derived from an EMBL/GenBank/DDBJ whole genome shotgun (WGS) entry which is preliminary data.</text>
</comment>
<feature type="region of interest" description="Disordered" evidence="9">
    <location>
        <begin position="122"/>
        <end position="145"/>
    </location>
</feature>
<dbReference type="GO" id="GO:0008270">
    <property type="term" value="F:zinc ion binding"/>
    <property type="evidence" value="ECO:0007669"/>
    <property type="project" value="UniProtKB-KW"/>
</dbReference>
<comment type="catalytic activity">
    <reaction evidence="1">
        <text>S-ubiquitinyl-[E2 ubiquitin-conjugating enzyme]-L-cysteine + [acceptor protein]-L-lysine = [E2 ubiquitin-conjugating enzyme]-L-cysteine + N(6)-ubiquitinyl-[acceptor protein]-L-lysine.</text>
        <dbReference type="EC" id="2.3.2.27"/>
    </reaction>
</comment>
<dbReference type="Proteomes" id="UP000826271">
    <property type="component" value="Unassembled WGS sequence"/>
</dbReference>
<evidence type="ECO:0000256" key="2">
    <source>
        <dbReference type="ARBA" id="ARBA00012483"/>
    </source>
</evidence>
<dbReference type="GO" id="GO:0061630">
    <property type="term" value="F:ubiquitin protein ligase activity"/>
    <property type="evidence" value="ECO:0007669"/>
    <property type="project" value="UniProtKB-EC"/>
</dbReference>
<keyword evidence="4" id="KW-0479">Metal-binding</keyword>
<organism evidence="11 12">
    <name type="scientific">Buddleja alternifolia</name>
    <dbReference type="NCBI Taxonomy" id="168488"/>
    <lineage>
        <taxon>Eukaryota</taxon>
        <taxon>Viridiplantae</taxon>
        <taxon>Streptophyta</taxon>
        <taxon>Embryophyta</taxon>
        <taxon>Tracheophyta</taxon>
        <taxon>Spermatophyta</taxon>
        <taxon>Magnoliopsida</taxon>
        <taxon>eudicotyledons</taxon>
        <taxon>Gunneridae</taxon>
        <taxon>Pentapetalae</taxon>
        <taxon>asterids</taxon>
        <taxon>lamiids</taxon>
        <taxon>Lamiales</taxon>
        <taxon>Scrophulariaceae</taxon>
        <taxon>Buddlejeae</taxon>
        <taxon>Buddleja</taxon>
    </lineage>
</organism>
<evidence type="ECO:0000256" key="3">
    <source>
        <dbReference type="ARBA" id="ARBA00022679"/>
    </source>
</evidence>
<name>A0AAV6Y2K5_9LAMI</name>
<feature type="region of interest" description="Disordered" evidence="9">
    <location>
        <begin position="1"/>
        <end position="38"/>
    </location>
</feature>
<dbReference type="PROSITE" id="PS50089">
    <property type="entry name" value="ZF_RING_2"/>
    <property type="match status" value="1"/>
</dbReference>
<evidence type="ECO:0000256" key="7">
    <source>
        <dbReference type="ARBA" id="ARBA00022833"/>
    </source>
</evidence>
<evidence type="ECO:0000256" key="4">
    <source>
        <dbReference type="ARBA" id="ARBA00022723"/>
    </source>
</evidence>
<dbReference type="Pfam" id="PF13639">
    <property type="entry name" value="zf-RING_2"/>
    <property type="match status" value="1"/>
</dbReference>
<dbReference type="EMBL" id="WHWC01000002">
    <property type="protein sequence ID" value="KAG8387995.1"/>
    <property type="molecule type" value="Genomic_DNA"/>
</dbReference>
<dbReference type="SUPFAM" id="SSF57850">
    <property type="entry name" value="RING/U-box"/>
    <property type="match status" value="1"/>
</dbReference>